<evidence type="ECO:0000313" key="1">
    <source>
        <dbReference type="EMBL" id="KAJ9607617.1"/>
    </source>
</evidence>
<gene>
    <name evidence="1" type="ORF">H2200_007695</name>
</gene>
<organism evidence="1 2">
    <name type="scientific">Cladophialophora chaetospira</name>
    <dbReference type="NCBI Taxonomy" id="386627"/>
    <lineage>
        <taxon>Eukaryota</taxon>
        <taxon>Fungi</taxon>
        <taxon>Dikarya</taxon>
        <taxon>Ascomycota</taxon>
        <taxon>Pezizomycotina</taxon>
        <taxon>Eurotiomycetes</taxon>
        <taxon>Chaetothyriomycetidae</taxon>
        <taxon>Chaetothyriales</taxon>
        <taxon>Herpotrichiellaceae</taxon>
        <taxon>Cladophialophora</taxon>
    </lineage>
</organism>
<proteinExistence type="predicted"/>
<reference evidence="1" key="1">
    <citation type="submission" date="2022-10" db="EMBL/GenBank/DDBJ databases">
        <title>Culturing micro-colonial fungi from biological soil crusts in the Mojave desert and describing Neophaeococcomyces mojavensis, and introducing the new genera and species Taxawa tesnikishii.</title>
        <authorList>
            <person name="Kurbessoian T."/>
            <person name="Stajich J.E."/>
        </authorList>
    </citation>
    <scope>NUCLEOTIDE SEQUENCE</scope>
    <source>
        <strain evidence="1">TK_41</strain>
    </source>
</reference>
<keyword evidence="2" id="KW-1185">Reference proteome</keyword>
<dbReference type="AlphaFoldDB" id="A0AA39CGQ2"/>
<dbReference type="Proteomes" id="UP001172673">
    <property type="component" value="Unassembled WGS sequence"/>
</dbReference>
<dbReference type="EMBL" id="JAPDRK010000011">
    <property type="protein sequence ID" value="KAJ9607617.1"/>
    <property type="molecule type" value="Genomic_DNA"/>
</dbReference>
<name>A0AA39CGQ2_9EURO</name>
<protein>
    <submittedName>
        <fullName evidence="1">Uncharacterized protein</fullName>
    </submittedName>
</protein>
<evidence type="ECO:0000313" key="2">
    <source>
        <dbReference type="Proteomes" id="UP001172673"/>
    </source>
</evidence>
<accession>A0AA39CGQ2</accession>
<sequence>MPPQRPKEVARSKRFKMCKRFHIDYTKDANVNGIYDFHLPAWNPAIQSLMSNEVIETRPALIYSENDSQCRRLPQPDDDAARLASSSTIGNAVLDAPPRFYDGFGNQHDDLAQGFWASKSTMPKHLCYSDADQDALWLGQSAPGFTDELDRISSGTIDSFYLRSDPTPDLWEWVQGQSEIRQSVIALQYAGLRSLNTSLAINTSSMIQSVATSECSSSLTWSPQGDLFEWQSVASLSGSLGFDGSVSGAPDVPFNHDTGSWDLELQDTASPRWVER</sequence>
<comment type="caution">
    <text evidence="1">The sequence shown here is derived from an EMBL/GenBank/DDBJ whole genome shotgun (WGS) entry which is preliminary data.</text>
</comment>